<keyword evidence="3" id="KW-1185">Reference proteome</keyword>
<evidence type="ECO:0000313" key="3">
    <source>
        <dbReference type="Proteomes" id="UP001215280"/>
    </source>
</evidence>
<proteinExistence type="predicted"/>
<feature type="region of interest" description="Disordered" evidence="1">
    <location>
        <begin position="264"/>
        <end position="293"/>
    </location>
</feature>
<organism evidence="2 3">
    <name type="scientific">Mycena maculata</name>
    <dbReference type="NCBI Taxonomy" id="230809"/>
    <lineage>
        <taxon>Eukaryota</taxon>
        <taxon>Fungi</taxon>
        <taxon>Dikarya</taxon>
        <taxon>Basidiomycota</taxon>
        <taxon>Agaricomycotina</taxon>
        <taxon>Agaricomycetes</taxon>
        <taxon>Agaricomycetidae</taxon>
        <taxon>Agaricales</taxon>
        <taxon>Marasmiineae</taxon>
        <taxon>Mycenaceae</taxon>
        <taxon>Mycena</taxon>
    </lineage>
</organism>
<reference evidence="2" key="1">
    <citation type="submission" date="2023-03" db="EMBL/GenBank/DDBJ databases">
        <title>Massive genome expansion in bonnet fungi (Mycena s.s.) driven by repeated elements and novel gene families across ecological guilds.</title>
        <authorList>
            <consortium name="Lawrence Berkeley National Laboratory"/>
            <person name="Harder C.B."/>
            <person name="Miyauchi S."/>
            <person name="Viragh M."/>
            <person name="Kuo A."/>
            <person name="Thoen E."/>
            <person name="Andreopoulos B."/>
            <person name="Lu D."/>
            <person name="Skrede I."/>
            <person name="Drula E."/>
            <person name="Henrissat B."/>
            <person name="Morin E."/>
            <person name="Kohler A."/>
            <person name="Barry K."/>
            <person name="LaButti K."/>
            <person name="Morin E."/>
            <person name="Salamov A."/>
            <person name="Lipzen A."/>
            <person name="Mereny Z."/>
            <person name="Hegedus B."/>
            <person name="Baldrian P."/>
            <person name="Stursova M."/>
            <person name="Weitz H."/>
            <person name="Taylor A."/>
            <person name="Grigoriev I.V."/>
            <person name="Nagy L.G."/>
            <person name="Martin F."/>
            <person name="Kauserud H."/>
        </authorList>
    </citation>
    <scope>NUCLEOTIDE SEQUENCE</scope>
    <source>
        <strain evidence="2">CBHHK188m</strain>
    </source>
</reference>
<comment type="caution">
    <text evidence="2">The sequence shown here is derived from an EMBL/GenBank/DDBJ whole genome shotgun (WGS) entry which is preliminary data.</text>
</comment>
<dbReference type="EMBL" id="JARJLG010000004">
    <property type="protein sequence ID" value="KAJ7781799.1"/>
    <property type="molecule type" value="Genomic_DNA"/>
</dbReference>
<evidence type="ECO:0000313" key="2">
    <source>
        <dbReference type="EMBL" id="KAJ7781799.1"/>
    </source>
</evidence>
<evidence type="ECO:0000256" key="1">
    <source>
        <dbReference type="SAM" id="MobiDB-lite"/>
    </source>
</evidence>
<name>A0AAD7KCM3_9AGAR</name>
<gene>
    <name evidence="2" type="ORF">DFH07DRAFT_949496</name>
</gene>
<accession>A0AAD7KCM3</accession>
<dbReference type="Proteomes" id="UP001215280">
    <property type="component" value="Unassembled WGS sequence"/>
</dbReference>
<sequence>MSYFETLTANARKQLIASSGGDEGYLKTIDAVAKAKKAVEERLLDHSKPPAAGAEPFIFSMVVFITYEDFFATSCAYWKGPTFQAPTFADVKLTDFHESYEKLGKIFAAAKSSDSHERRGVVVENYPNEIKLRFTHRLFEKRQEGDEEVDRFRAQLLWLNSINIVLEGVPPELTIHHWPAASERAKQALVEMAHTHRVNYLQAFDATPKGKIIGPDAYKRELRGALAQVRFTLSHWDIRNKAPRDVFNANIVHIRILAPRVNASASPSKRPRNFTAEDTVSGDISPKKARVGP</sequence>
<dbReference type="AlphaFoldDB" id="A0AAD7KCM3"/>
<protein>
    <submittedName>
        <fullName evidence="2">Uncharacterized protein</fullName>
    </submittedName>
</protein>